<dbReference type="VEuPathDB" id="FungiDB:Z518_01807"/>
<proteinExistence type="predicted"/>
<dbReference type="Pfam" id="PF03732">
    <property type="entry name" value="Retrotrans_gag"/>
    <property type="match status" value="1"/>
</dbReference>
<keyword evidence="2" id="KW-0863">Zinc-finger</keyword>
<dbReference type="PANTHER" id="PTHR15503">
    <property type="entry name" value="LDOC1 RELATED"/>
    <property type="match status" value="1"/>
</dbReference>
<dbReference type="RefSeq" id="XP_013274290.1">
    <property type="nucleotide sequence ID" value="XM_013418836.1"/>
</dbReference>
<sequence length="587" mass="65824">MDTDMTNVDGSPFPSFGQNAHPQTSTGIPPTFPVPSSSGFQATPSTSQQGQADPTTLEAVVPLELFQNIGGAGVEKPPKYGGQRENDAARVWLIGMERWLWAKEILLRRNLTGPERIALTTSYLEKAAAAWWNLTYIHNIDHQGHQLRIQSWAEWKNTFLSQFGDVRTQDQRRDEFDSLRQTGTVQAFRQAIESRRLYLEPRPSDADCLLVFKRGLKTSIRNRIEILPDSIVPGTYTKYVEFADKSEREMLATSNRVPFFKSRYGKPATSTSNGASHARNSAAPRRDHDGDVEMTLNGMRTQPKSGNATSGQKASSKAPPSRQKCREENLCFGCGEPGHQKKDSPDPSKHIGVAPLEAESLTANPWDVSLATANTFDKDLERLQGHNLASGNLGWTQNPYPVSILFDTGSDISYVSKKVVNRLQGDLKILETNTLRVRLTNGETTTANQQLTIGLTIGTFRARSTLRILDWDAYDVILGLDWLQKHEASWDFARSCVTLRNGSRKSTAVELRPFRTIDYEGLKEVGLNLLSYRRAEKALRKPPAQDRPPVLYIVESPKKEQDSSPIPSVKNPRFRHLLQRFQHVLKE</sequence>
<dbReference type="SUPFAM" id="SSF50630">
    <property type="entry name" value="Acid proteases"/>
    <property type="match status" value="1"/>
</dbReference>
<name>A0A0D2IMY2_9EURO</name>
<keyword evidence="6" id="KW-1185">Reference proteome</keyword>
<dbReference type="GeneID" id="25289878"/>
<evidence type="ECO:0000256" key="2">
    <source>
        <dbReference type="PROSITE-ProRule" id="PRU00047"/>
    </source>
</evidence>
<dbReference type="InterPro" id="IPR001878">
    <property type="entry name" value="Znf_CCHC"/>
</dbReference>
<feature type="region of interest" description="Disordered" evidence="3">
    <location>
        <begin position="1"/>
        <end position="54"/>
    </location>
</feature>
<protein>
    <submittedName>
        <fullName evidence="5">Rhinocladiella mackenziei CBS 650.93 unplaced genomic scaffold supercont1.2, whole genome shotgun sequence</fullName>
    </submittedName>
</protein>
<dbReference type="CDD" id="cd00303">
    <property type="entry name" value="retropepsin_like"/>
    <property type="match status" value="1"/>
</dbReference>
<evidence type="ECO:0000259" key="4">
    <source>
        <dbReference type="PROSITE" id="PS50158"/>
    </source>
</evidence>
<feature type="domain" description="CCHC-type" evidence="4">
    <location>
        <begin position="331"/>
        <end position="346"/>
    </location>
</feature>
<feature type="non-terminal residue" evidence="5">
    <location>
        <position position="587"/>
    </location>
</feature>
<accession>A0A0D2IMY2</accession>
<dbReference type="InterPro" id="IPR005162">
    <property type="entry name" value="Retrotrans_gag_dom"/>
</dbReference>
<dbReference type="GO" id="GO:0008270">
    <property type="term" value="F:zinc ion binding"/>
    <property type="evidence" value="ECO:0007669"/>
    <property type="project" value="UniProtKB-KW"/>
</dbReference>
<dbReference type="GO" id="GO:0004190">
    <property type="term" value="F:aspartic-type endopeptidase activity"/>
    <property type="evidence" value="ECO:0007669"/>
    <property type="project" value="UniProtKB-KW"/>
</dbReference>
<dbReference type="AlphaFoldDB" id="A0A0D2IMY2"/>
<feature type="compositionally biased region" description="Polar residues" evidence="3">
    <location>
        <begin position="268"/>
        <end position="279"/>
    </location>
</feature>
<dbReference type="InterPro" id="IPR032567">
    <property type="entry name" value="RTL1-rel"/>
</dbReference>
<gene>
    <name evidence="5" type="ORF">Z518_01807</name>
</gene>
<dbReference type="PROSITE" id="PS50158">
    <property type="entry name" value="ZF_CCHC"/>
    <property type="match status" value="1"/>
</dbReference>
<evidence type="ECO:0000256" key="3">
    <source>
        <dbReference type="SAM" id="MobiDB-lite"/>
    </source>
</evidence>
<evidence type="ECO:0000313" key="5">
    <source>
        <dbReference type="EMBL" id="KIX07154.1"/>
    </source>
</evidence>
<dbReference type="InterPro" id="IPR021109">
    <property type="entry name" value="Peptidase_aspartic_dom_sf"/>
</dbReference>
<feature type="region of interest" description="Disordered" evidence="3">
    <location>
        <begin position="261"/>
        <end position="324"/>
    </location>
</feature>
<dbReference type="GO" id="GO:0006508">
    <property type="term" value="P:proteolysis"/>
    <property type="evidence" value="ECO:0007669"/>
    <property type="project" value="InterPro"/>
</dbReference>
<dbReference type="GO" id="GO:0003676">
    <property type="term" value="F:nucleic acid binding"/>
    <property type="evidence" value="ECO:0007669"/>
    <property type="project" value="InterPro"/>
</dbReference>
<dbReference type="EMBL" id="KN847476">
    <property type="protein sequence ID" value="KIX07154.1"/>
    <property type="molecule type" value="Genomic_DNA"/>
</dbReference>
<keyword evidence="2" id="KW-0862">Zinc</keyword>
<reference evidence="5 6" key="1">
    <citation type="submission" date="2015-01" db="EMBL/GenBank/DDBJ databases">
        <title>The Genome Sequence of Rhinocladiella mackenzie CBS 650.93.</title>
        <authorList>
            <consortium name="The Broad Institute Genomics Platform"/>
            <person name="Cuomo C."/>
            <person name="de Hoog S."/>
            <person name="Gorbushina A."/>
            <person name="Stielow B."/>
            <person name="Teixiera M."/>
            <person name="Abouelleil A."/>
            <person name="Chapman S.B."/>
            <person name="Priest M."/>
            <person name="Young S.K."/>
            <person name="Wortman J."/>
            <person name="Nusbaum C."/>
            <person name="Birren B."/>
        </authorList>
    </citation>
    <scope>NUCLEOTIDE SEQUENCE [LARGE SCALE GENOMIC DNA]</scope>
    <source>
        <strain evidence="5 6">CBS 650.93</strain>
    </source>
</reference>
<feature type="compositionally biased region" description="Polar residues" evidence="3">
    <location>
        <begin position="298"/>
        <end position="315"/>
    </location>
</feature>
<keyword evidence="2" id="KW-0479">Metal-binding</keyword>
<dbReference type="InterPro" id="IPR001969">
    <property type="entry name" value="Aspartic_peptidase_AS"/>
</dbReference>
<feature type="compositionally biased region" description="Polar residues" evidence="3">
    <location>
        <begin position="16"/>
        <end position="54"/>
    </location>
</feature>
<dbReference type="STRING" id="1442369.A0A0D2IMY2"/>
<keyword evidence="1" id="KW-0064">Aspartyl protease</keyword>
<dbReference type="Gene3D" id="2.40.70.10">
    <property type="entry name" value="Acid Proteases"/>
    <property type="match status" value="1"/>
</dbReference>
<organism evidence="5 6">
    <name type="scientific">Rhinocladiella mackenziei CBS 650.93</name>
    <dbReference type="NCBI Taxonomy" id="1442369"/>
    <lineage>
        <taxon>Eukaryota</taxon>
        <taxon>Fungi</taxon>
        <taxon>Dikarya</taxon>
        <taxon>Ascomycota</taxon>
        <taxon>Pezizomycotina</taxon>
        <taxon>Eurotiomycetes</taxon>
        <taxon>Chaetothyriomycetidae</taxon>
        <taxon>Chaetothyriales</taxon>
        <taxon>Herpotrichiellaceae</taxon>
        <taxon>Rhinocladiella</taxon>
    </lineage>
</organism>
<keyword evidence="1" id="KW-0645">Protease</keyword>
<dbReference type="HOGENOM" id="CLU_465095_0_0_1"/>
<dbReference type="Pfam" id="PF08284">
    <property type="entry name" value="RVP_2"/>
    <property type="match status" value="1"/>
</dbReference>
<dbReference type="OrthoDB" id="5418639at2759"/>
<keyword evidence="1" id="KW-0378">Hydrolase</keyword>
<evidence type="ECO:0000313" key="6">
    <source>
        <dbReference type="Proteomes" id="UP000053617"/>
    </source>
</evidence>
<dbReference type="PANTHER" id="PTHR15503:SF22">
    <property type="entry name" value="TRANSPOSON TY3-I GAG POLYPROTEIN"/>
    <property type="match status" value="1"/>
</dbReference>
<evidence type="ECO:0000256" key="1">
    <source>
        <dbReference type="ARBA" id="ARBA00022750"/>
    </source>
</evidence>
<dbReference type="PROSITE" id="PS00141">
    <property type="entry name" value="ASP_PROTEASE"/>
    <property type="match status" value="1"/>
</dbReference>
<dbReference type="Proteomes" id="UP000053617">
    <property type="component" value="Unassembled WGS sequence"/>
</dbReference>